<feature type="region of interest" description="Disordered" evidence="1">
    <location>
        <begin position="1"/>
        <end position="23"/>
    </location>
</feature>
<protein>
    <submittedName>
        <fullName evidence="2">Uncharacterized protein</fullName>
    </submittedName>
</protein>
<evidence type="ECO:0000313" key="3">
    <source>
        <dbReference type="Proteomes" id="UP001205105"/>
    </source>
</evidence>
<dbReference type="EMBL" id="JADXDR010000014">
    <property type="protein sequence ID" value="KAI7845634.1"/>
    <property type="molecule type" value="Genomic_DNA"/>
</dbReference>
<dbReference type="InterPro" id="IPR021511">
    <property type="entry name" value="DUF3172"/>
</dbReference>
<evidence type="ECO:0000313" key="2">
    <source>
        <dbReference type="EMBL" id="KAI7845634.1"/>
    </source>
</evidence>
<dbReference type="AlphaFoldDB" id="A0AAD5E0E4"/>
<accession>A0AAD5E0E4</accession>
<proteinExistence type="predicted"/>
<organism evidence="2 3">
    <name type="scientific">Chlorella ohadii</name>
    <dbReference type="NCBI Taxonomy" id="2649997"/>
    <lineage>
        <taxon>Eukaryota</taxon>
        <taxon>Viridiplantae</taxon>
        <taxon>Chlorophyta</taxon>
        <taxon>core chlorophytes</taxon>
        <taxon>Trebouxiophyceae</taxon>
        <taxon>Chlorellales</taxon>
        <taxon>Chlorellaceae</taxon>
        <taxon>Chlorella clade</taxon>
        <taxon>Chlorella</taxon>
    </lineage>
</organism>
<dbReference type="Proteomes" id="UP001205105">
    <property type="component" value="Unassembled WGS sequence"/>
</dbReference>
<feature type="compositionally biased region" description="Gly residues" evidence="1">
    <location>
        <begin position="99"/>
        <end position="113"/>
    </location>
</feature>
<feature type="compositionally biased region" description="Pro residues" evidence="1">
    <location>
        <begin position="82"/>
        <end position="97"/>
    </location>
</feature>
<gene>
    <name evidence="2" type="ORF">COHA_000748</name>
</gene>
<name>A0AAD5E0E4_9CHLO</name>
<feature type="region of interest" description="Disordered" evidence="1">
    <location>
        <begin position="37"/>
        <end position="113"/>
    </location>
</feature>
<sequence length="333" mass="35375">MSLLQAALRPPAPQCEASTSGRRCAAPAPLLAGLWRQQQQRRLVARRAEYSRDPPPRGAGGGGPAVQPPPGQQPWGPDSYQYPPPPLTAAAPPPRLPPQGGGSGGGPDGSGPGGLSNLTKAFIAGAFILGMGAGIWFDSEVTLEPQNLASTQLVDTKTPNSEVCMANGYSSMVFDQRIFVSFNPFNVYVSQPEVKPGCVLRRANFNVLERRGLVDGQQVQACKRNMNTFAFVGDLDRSPEVSCVYHSEEAENQFLRDPSRAAMGDGFAAGAMLSRATSFDSGHWGSPKPLTGLLGTNGHPLPGLLMAKQMLGASQDRERAEAAEAKLEQVQVR</sequence>
<feature type="compositionally biased region" description="Basic and acidic residues" evidence="1">
    <location>
        <begin position="46"/>
        <end position="55"/>
    </location>
</feature>
<keyword evidence="3" id="KW-1185">Reference proteome</keyword>
<dbReference type="Pfam" id="PF11371">
    <property type="entry name" value="DUF3172"/>
    <property type="match status" value="1"/>
</dbReference>
<reference evidence="2" key="1">
    <citation type="submission" date="2020-11" db="EMBL/GenBank/DDBJ databases">
        <title>Chlorella ohadii genome sequencing and assembly.</title>
        <authorList>
            <person name="Murik O."/>
            <person name="Treves H."/>
            <person name="Kedem I."/>
            <person name="Shotland Y."/>
            <person name="Kaplan A."/>
        </authorList>
    </citation>
    <scope>NUCLEOTIDE SEQUENCE</scope>
    <source>
        <strain evidence="2">1</strain>
    </source>
</reference>
<evidence type="ECO:0000256" key="1">
    <source>
        <dbReference type="SAM" id="MobiDB-lite"/>
    </source>
</evidence>
<comment type="caution">
    <text evidence="2">The sequence shown here is derived from an EMBL/GenBank/DDBJ whole genome shotgun (WGS) entry which is preliminary data.</text>
</comment>